<feature type="domain" description="DUF4097" evidence="1">
    <location>
        <begin position="236"/>
        <end position="297"/>
    </location>
</feature>
<gene>
    <name evidence="2" type="ORF">DdX_14033</name>
</gene>
<proteinExistence type="predicted"/>
<reference evidence="2" key="1">
    <citation type="submission" date="2022-01" db="EMBL/GenBank/DDBJ databases">
        <title>Genome Sequence Resource for Two Populations of Ditylenchus destructor, the Migratory Endoparasitic Phytonematode.</title>
        <authorList>
            <person name="Zhang H."/>
            <person name="Lin R."/>
            <person name="Xie B."/>
        </authorList>
    </citation>
    <scope>NUCLEOTIDE SEQUENCE</scope>
    <source>
        <strain evidence="2">BazhouSP</strain>
    </source>
</reference>
<dbReference type="Proteomes" id="UP001201812">
    <property type="component" value="Unassembled WGS sequence"/>
</dbReference>
<name>A0AAD4MRV7_9BILA</name>
<accession>A0AAD4MRV7</accession>
<dbReference type="AlphaFoldDB" id="A0AAD4MRV7"/>
<comment type="caution">
    <text evidence="2">The sequence shown here is derived from an EMBL/GenBank/DDBJ whole genome shotgun (WGS) entry which is preliminary data.</text>
</comment>
<dbReference type="Pfam" id="PF13349">
    <property type="entry name" value="DUF4097"/>
    <property type="match status" value="2"/>
</dbReference>
<dbReference type="EMBL" id="JAKKPZ010000063">
    <property type="protein sequence ID" value="KAI1704812.1"/>
    <property type="molecule type" value="Genomic_DNA"/>
</dbReference>
<evidence type="ECO:0000313" key="2">
    <source>
        <dbReference type="EMBL" id="KAI1704812.1"/>
    </source>
</evidence>
<evidence type="ECO:0000313" key="3">
    <source>
        <dbReference type="Proteomes" id="UP001201812"/>
    </source>
</evidence>
<organism evidence="2 3">
    <name type="scientific">Ditylenchus destructor</name>
    <dbReference type="NCBI Taxonomy" id="166010"/>
    <lineage>
        <taxon>Eukaryota</taxon>
        <taxon>Metazoa</taxon>
        <taxon>Ecdysozoa</taxon>
        <taxon>Nematoda</taxon>
        <taxon>Chromadorea</taxon>
        <taxon>Rhabditida</taxon>
        <taxon>Tylenchina</taxon>
        <taxon>Tylenchomorpha</taxon>
        <taxon>Sphaerularioidea</taxon>
        <taxon>Anguinidae</taxon>
        <taxon>Anguininae</taxon>
        <taxon>Ditylenchus</taxon>
    </lineage>
</organism>
<dbReference type="InterPro" id="IPR025164">
    <property type="entry name" value="Toastrack_DUF4097"/>
</dbReference>
<feature type="domain" description="DUF4097" evidence="1">
    <location>
        <begin position="38"/>
        <end position="230"/>
    </location>
</feature>
<dbReference type="PANTHER" id="PTHR34094">
    <property type="match status" value="1"/>
</dbReference>
<evidence type="ECO:0000259" key="1">
    <source>
        <dbReference type="Pfam" id="PF13349"/>
    </source>
</evidence>
<dbReference type="PANTHER" id="PTHR34094:SF1">
    <property type="entry name" value="PROTEIN FAM185A"/>
    <property type="match status" value="1"/>
</dbReference>
<sequence length="342" mass="35811">MGISFSNNRSGNIVIFSNVRRSGAEVLYSTETFAKKPIEHVVSNTSGGSITVTGGSAEHKVEVYVSSNNGSTLSKEQIQARLKEHYELEVEVEDGTLAASARRKSAHFSCRKLNISFSIYVAGKVSTHLRTVGGDITLRNLTGNLHDFKTSGGDLTIARLNGQIRGMTSGGDIHISNSKDDIDMSTSGGNVNASDCSGRLHLRTSGGDVELDHLEGTIDARTSGGDVRADTINGSLAVSTSGGDLNLKRISGSLDARASGGDISVSMTEINGDTKVSSSCGDVSLRLPSDGNYYLNAFGMDVTTSGLDRNFGMISETAARGKVNGGGASVTVKGDDVHIKLV</sequence>
<protein>
    <submittedName>
        <fullName evidence="2">Adhesin domain-containing protein</fullName>
    </submittedName>
</protein>
<keyword evidence="3" id="KW-1185">Reference proteome</keyword>